<gene>
    <name evidence="3" type="ORF">NE237_029583</name>
</gene>
<dbReference type="InterPro" id="IPR048747">
    <property type="entry name" value="CCDC93_N"/>
</dbReference>
<dbReference type="OrthoDB" id="16092at2759"/>
<dbReference type="Pfam" id="PF21673">
    <property type="entry name" value="CCDC93_N"/>
    <property type="match status" value="1"/>
</dbReference>
<protein>
    <recommendedName>
        <fullName evidence="2">CCDC93 N-terminal domain-containing protein</fullName>
    </recommendedName>
</protein>
<evidence type="ECO:0000256" key="1">
    <source>
        <dbReference type="SAM" id="MobiDB-lite"/>
    </source>
</evidence>
<feature type="domain" description="CCDC93 N-terminal" evidence="2">
    <location>
        <begin position="111"/>
        <end position="141"/>
    </location>
</feature>
<keyword evidence="4" id="KW-1185">Reference proteome</keyword>
<sequence length="141" mass="15737">MIQCEGVSHVAVKLYDHQAGERIQPQVCRLSTNKLQGREPRKKSSEMSPSGFHYQPSRIGRLSYCSNLLLSDLSESDTGRFVMALAGVSPPPKPFSRIPNSLPPRPPTQIIGVALMSMRYPYPLHAHQIQGLHYKALYPVV</sequence>
<dbReference type="Proteomes" id="UP001141806">
    <property type="component" value="Unassembled WGS sequence"/>
</dbReference>
<reference evidence="3" key="1">
    <citation type="journal article" date="2023" name="Plant J.">
        <title>The genome of the king protea, Protea cynaroides.</title>
        <authorList>
            <person name="Chang J."/>
            <person name="Duong T.A."/>
            <person name="Schoeman C."/>
            <person name="Ma X."/>
            <person name="Roodt D."/>
            <person name="Barker N."/>
            <person name="Li Z."/>
            <person name="Van de Peer Y."/>
            <person name="Mizrachi E."/>
        </authorList>
    </citation>
    <scope>NUCLEOTIDE SEQUENCE</scope>
    <source>
        <tissue evidence="3">Young leaves</tissue>
    </source>
</reference>
<dbReference type="EMBL" id="JAMYWD010000012">
    <property type="protein sequence ID" value="KAJ4952751.1"/>
    <property type="molecule type" value="Genomic_DNA"/>
</dbReference>
<evidence type="ECO:0000313" key="4">
    <source>
        <dbReference type="Proteomes" id="UP001141806"/>
    </source>
</evidence>
<organism evidence="3 4">
    <name type="scientific">Protea cynaroides</name>
    <dbReference type="NCBI Taxonomy" id="273540"/>
    <lineage>
        <taxon>Eukaryota</taxon>
        <taxon>Viridiplantae</taxon>
        <taxon>Streptophyta</taxon>
        <taxon>Embryophyta</taxon>
        <taxon>Tracheophyta</taxon>
        <taxon>Spermatophyta</taxon>
        <taxon>Magnoliopsida</taxon>
        <taxon>Proteales</taxon>
        <taxon>Proteaceae</taxon>
        <taxon>Protea</taxon>
    </lineage>
</organism>
<evidence type="ECO:0000313" key="3">
    <source>
        <dbReference type="EMBL" id="KAJ4952751.1"/>
    </source>
</evidence>
<accession>A0A9Q0GTF4</accession>
<feature type="compositionally biased region" description="Basic and acidic residues" evidence="1">
    <location>
        <begin position="36"/>
        <end position="45"/>
    </location>
</feature>
<proteinExistence type="predicted"/>
<dbReference type="AlphaFoldDB" id="A0A9Q0GTF4"/>
<feature type="region of interest" description="Disordered" evidence="1">
    <location>
        <begin position="32"/>
        <end position="52"/>
    </location>
</feature>
<evidence type="ECO:0000259" key="2">
    <source>
        <dbReference type="Pfam" id="PF21673"/>
    </source>
</evidence>
<name>A0A9Q0GTF4_9MAGN</name>
<comment type="caution">
    <text evidence="3">The sequence shown here is derived from an EMBL/GenBank/DDBJ whole genome shotgun (WGS) entry which is preliminary data.</text>
</comment>